<evidence type="ECO:0000259" key="1">
    <source>
        <dbReference type="Pfam" id="PF01507"/>
    </source>
</evidence>
<dbReference type="PANTHER" id="PTHR43196">
    <property type="entry name" value="SULFATE ADENYLYLTRANSFERASE SUBUNIT 2"/>
    <property type="match status" value="1"/>
</dbReference>
<name>A0A385DQ97_9CAUD</name>
<dbReference type="SUPFAM" id="SSF52402">
    <property type="entry name" value="Adenine nucleotide alpha hydrolases-like"/>
    <property type="match status" value="1"/>
</dbReference>
<evidence type="ECO:0000313" key="2">
    <source>
        <dbReference type="EMBL" id="AXQ61017.1"/>
    </source>
</evidence>
<keyword evidence="3" id="KW-1185">Reference proteome</keyword>
<reference evidence="2 3" key="1">
    <citation type="submission" date="2018-07" db="EMBL/GenBank/DDBJ databases">
        <authorList>
            <person name="Bailey A."/>
            <person name="Bass S."/>
            <person name="Davis M."/>
            <person name="Ertel C."/>
            <person name="Grzech H."/>
            <person name="Heuler J."/>
            <person name="Jenkins M."/>
            <person name="Myrick J."/>
            <person name="Nunez D."/>
            <person name="Nunez D."/>
            <person name="Patel S."/>
            <person name="Prieto F."/>
            <person name="Reid T."/>
            <person name="Saldoriga A."/>
            <person name="Schlosser S."/>
            <person name="Sciandra O."/>
            <person name="Sheppard H."/>
            <person name="Smallin M."/>
            <person name="Strickland D."/>
            <person name="Weber M."/>
            <person name="Pollenz R.S."/>
            <person name="Bollivar D.W."/>
            <person name="Garlena R.A."/>
            <person name="Russell D.A."/>
            <person name="Pope W.H."/>
            <person name="Jacobs-Sera D."/>
            <person name="Hatfull G.F."/>
        </authorList>
    </citation>
    <scope>NUCLEOTIDE SEQUENCE [LARGE SCALE GENOMIC DNA]</scope>
</reference>
<proteinExistence type="predicted"/>
<feature type="domain" description="Phosphoadenosine phosphosulphate reductase" evidence="1">
    <location>
        <begin position="57"/>
        <end position="223"/>
    </location>
</feature>
<protein>
    <submittedName>
        <fullName evidence="2">PAPS reductase-like domain protein</fullName>
    </submittedName>
</protein>
<dbReference type="Pfam" id="PF01507">
    <property type="entry name" value="PAPS_reduct"/>
    <property type="match status" value="1"/>
</dbReference>
<dbReference type="Gene3D" id="3.40.50.620">
    <property type="entry name" value="HUPs"/>
    <property type="match status" value="1"/>
</dbReference>
<organism evidence="2 3">
    <name type="scientific">Mycobacterium phage Girr</name>
    <dbReference type="NCBI Taxonomy" id="2301565"/>
    <lineage>
        <taxon>Viruses</taxon>
        <taxon>Duplodnaviria</taxon>
        <taxon>Heunggongvirae</taxon>
        <taxon>Uroviricota</taxon>
        <taxon>Caudoviricetes</taxon>
        <taxon>Gracegardnervirinae</taxon>
        <taxon>Cheoctovirus</taxon>
        <taxon>Cheoctovirus girr</taxon>
    </lineage>
</organism>
<dbReference type="KEGG" id="vg:60329203"/>
<dbReference type="GO" id="GO:0003824">
    <property type="term" value="F:catalytic activity"/>
    <property type="evidence" value="ECO:0007669"/>
    <property type="project" value="InterPro"/>
</dbReference>
<dbReference type="InterPro" id="IPR002500">
    <property type="entry name" value="PAPS_reduct_dom"/>
</dbReference>
<dbReference type="RefSeq" id="YP_009957684.1">
    <property type="nucleotide sequence ID" value="NC_051663.1"/>
</dbReference>
<gene>
    <name evidence="2" type="primary">68</name>
    <name evidence="2" type="ORF">SEA_GIRR_68</name>
</gene>
<dbReference type="EMBL" id="MH669003">
    <property type="protein sequence ID" value="AXQ61017.1"/>
    <property type="molecule type" value="Genomic_DNA"/>
</dbReference>
<dbReference type="InterPro" id="IPR050128">
    <property type="entry name" value="Sulfate_adenylyltrnsfr_sub2"/>
</dbReference>
<dbReference type="PANTHER" id="PTHR43196:SF2">
    <property type="entry name" value="PHOSPHOADENOSINE PHOSPHOSULFATE REDUCTASE"/>
    <property type="match status" value="1"/>
</dbReference>
<dbReference type="InterPro" id="IPR014729">
    <property type="entry name" value="Rossmann-like_a/b/a_fold"/>
</dbReference>
<sequence length="304" mass="34509">MKHIVMFSGGIGSWAAAKRVTDKPQRELRVTRLVEQAHQIVDKAWEQAEGRMRAAWCVLYSGGNDSTILAHLMKDRVDYAVHANTTIGVEATRQFVRDTCQRWGLPLLERSAPKSYRDLVLEYVPSLGHPRGFPGPAMHYLQFQRLKERALNQVRRELVSNPRKERLMFIAGRRRAESQRRTNIPLWEVDGSLIWASPLAMWTKLDMNTYRLMQQDVPVNEVSEKLHMSGECLCGSFAKPGELEEIRFWFPEVAEEIEALEAEARDAGVPEPYCRWGHGEGKPTEKVGALCTSCDLTLFDGGAA</sequence>
<accession>A0A385DQ97</accession>
<dbReference type="GeneID" id="60329203"/>
<dbReference type="Proteomes" id="UP000262932">
    <property type="component" value="Segment"/>
</dbReference>
<evidence type="ECO:0000313" key="3">
    <source>
        <dbReference type="Proteomes" id="UP000262932"/>
    </source>
</evidence>